<name>A0ACC3SUE2_LIPKO</name>
<keyword evidence="2" id="KW-1185">Reference proteome</keyword>
<protein>
    <submittedName>
        <fullName evidence="1">Uncharacterized protein</fullName>
    </submittedName>
</protein>
<proteinExistence type="predicted"/>
<evidence type="ECO:0000313" key="1">
    <source>
        <dbReference type="EMBL" id="KAK9235273.1"/>
    </source>
</evidence>
<gene>
    <name evidence="1" type="ORF">V1525DRAFT_410510</name>
</gene>
<sequence length="132" mass="15091">MKLHVSHHLSSTVRILRFPGDSLCAQGSGSFTRPLSRGLLSTRSRDLAVRMMSSTNQTESASEYESFFRYTSGRWVWDEEQQLRDRYKFFNVTELQNVAAKVVGSESCVSMIKLAEGGYRFSVFSWMMARLS</sequence>
<dbReference type="EMBL" id="MU971423">
    <property type="protein sequence ID" value="KAK9235273.1"/>
    <property type="molecule type" value="Genomic_DNA"/>
</dbReference>
<dbReference type="Proteomes" id="UP001433508">
    <property type="component" value="Unassembled WGS sequence"/>
</dbReference>
<comment type="caution">
    <text evidence="1">The sequence shown here is derived from an EMBL/GenBank/DDBJ whole genome shotgun (WGS) entry which is preliminary data.</text>
</comment>
<organism evidence="1 2">
    <name type="scientific">Lipomyces kononenkoae</name>
    <name type="common">Yeast</name>
    <dbReference type="NCBI Taxonomy" id="34357"/>
    <lineage>
        <taxon>Eukaryota</taxon>
        <taxon>Fungi</taxon>
        <taxon>Dikarya</taxon>
        <taxon>Ascomycota</taxon>
        <taxon>Saccharomycotina</taxon>
        <taxon>Lipomycetes</taxon>
        <taxon>Lipomycetales</taxon>
        <taxon>Lipomycetaceae</taxon>
        <taxon>Lipomyces</taxon>
    </lineage>
</organism>
<evidence type="ECO:0000313" key="2">
    <source>
        <dbReference type="Proteomes" id="UP001433508"/>
    </source>
</evidence>
<accession>A0ACC3SUE2</accession>
<reference evidence="2" key="1">
    <citation type="journal article" date="2024" name="Front. Bioeng. Biotechnol.">
        <title>Genome-scale model development and genomic sequencing of the oleaginous clade Lipomyces.</title>
        <authorList>
            <person name="Czajka J.J."/>
            <person name="Han Y."/>
            <person name="Kim J."/>
            <person name="Mondo S.J."/>
            <person name="Hofstad B.A."/>
            <person name="Robles A."/>
            <person name="Haridas S."/>
            <person name="Riley R."/>
            <person name="LaButti K."/>
            <person name="Pangilinan J."/>
            <person name="Andreopoulos W."/>
            <person name="Lipzen A."/>
            <person name="Yan J."/>
            <person name="Wang M."/>
            <person name="Ng V."/>
            <person name="Grigoriev I.V."/>
            <person name="Spatafora J.W."/>
            <person name="Magnuson J.K."/>
            <person name="Baker S.E."/>
            <person name="Pomraning K.R."/>
        </authorList>
    </citation>
    <scope>NUCLEOTIDE SEQUENCE [LARGE SCALE GENOMIC DNA]</scope>
    <source>
        <strain evidence="2">CBS 7786</strain>
    </source>
</reference>